<evidence type="ECO:0000256" key="1">
    <source>
        <dbReference type="SAM" id="Phobius"/>
    </source>
</evidence>
<organism evidence="2 3">
    <name type="scientific">Streptomyces halobius</name>
    <dbReference type="NCBI Taxonomy" id="2879846"/>
    <lineage>
        <taxon>Bacteria</taxon>
        <taxon>Bacillati</taxon>
        <taxon>Actinomycetota</taxon>
        <taxon>Actinomycetes</taxon>
        <taxon>Kitasatosporales</taxon>
        <taxon>Streptomycetaceae</taxon>
        <taxon>Streptomyces</taxon>
    </lineage>
</organism>
<dbReference type="RefSeq" id="WP_248862423.1">
    <property type="nucleotide sequence ID" value="NZ_CP086322.1"/>
</dbReference>
<proteinExistence type="predicted"/>
<reference evidence="2" key="1">
    <citation type="submission" date="2021-10" db="EMBL/GenBank/DDBJ databases">
        <title>Streptomyces nigrumlapis sp.nov.,an antimicrobial producing actinobacterium isolated from Black Gobi rocks.</title>
        <authorList>
            <person name="Wen Y."/>
            <person name="Zhang W."/>
            <person name="Liu X.G."/>
        </authorList>
    </citation>
    <scope>NUCLEOTIDE SEQUENCE</scope>
    <source>
        <strain evidence="2">ST13-2-2</strain>
    </source>
</reference>
<keyword evidence="3" id="KW-1185">Reference proteome</keyword>
<feature type="transmembrane region" description="Helical" evidence="1">
    <location>
        <begin position="12"/>
        <end position="31"/>
    </location>
</feature>
<keyword evidence="1" id="KW-0472">Membrane</keyword>
<name>A0ABY4M5H9_9ACTN</name>
<protein>
    <submittedName>
        <fullName evidence="2">Uncharacterized protein</fullName>
    </submittedName>
</protein>
<evidence type="ECO:0000313" key="2">
    <source>
        <dbReference type="EMBL" id="UQA91615.1"/>
    </source>
</evidence>
<dbReference type="EMBL" id="CP086322">
    <property type="protein sequence ID" value="UQA91615.1"/>
    <property type="molecule type" value="Genomic_DNA"/>
</dbReference>
<evidence type="ECO:0000313" key="3">
    <source>
        <dbReference type="Proteomes" id="UP000830115"/>
    </source>
</evidence>
<dbReference type="Proteomes" id="UP000830115">
    <property type="component" value="Chromosome"/>
</dbReference>
<gene>
    <name evidence="2" type="ORF">K9S39_06865</name>
</gene>
<keyword evidence="1" id="KW-0812">Transmembrane</keyword>
<accession>A0ABY4M5H9</accession>
<keyword evidence="1" id="KW-1133">Transmembrane helix</keyword>
<sequence length="92" mass="10376">MDTLKDWANIAVAFAIAFPALTIAIIAVAGGKSEDAKMVERVIKDRAERPERERIAAQQVKQARLAVKEQEQAARRPALRLSIEERHRARRC</sequence>